<organism evidence="2 3">
    <name type="scientific">Amblyomma americanum</name>
    <name type="common">Lone star tick</name>
    <dbReference type="NCBI Taxonomy" id="6943"/>
    <lineage>
        <taxon>Eukaryota</taxon>
        <taxon>Metazoa</taxon>
        <taxon>Ecdysozoa</taxon>
        <taxon>Arthropoda</taxon>
        <taxon>Chelicerata</taxon>
        <taxon>Arachnida</taxon>
        <taxon>Acari</taxon>
        <taxon>Parasitiformes</taxon>
        <taxon>Ixodida</taxon>
        <taxon>Ixodoidea</taxon>
        <taxon>Ixodidae</taxon>
        <taxon>Amblyomminae</taxon>
        <taxon>Amblyomma</taxon>
    </lineage>
</organism>
<dbReference type="GO" id="GO:0005829">
    <property type="term" value="C:cytosol"/>
    <property type="evidence" value="ECO:0007669"/>
    <property type="project" value="TreeGrafter"/>
</dbReference>
<dbReference type="Proteomes" id="UP001321473">
    <property type="component" value="Unassembled WGS sequence"/>
</dbReference>
<gene>
    <name evidence="2" type="ORF">V5799_005021</name>
</gene>
<sequence>MRNEAFGSMFYGPLAATGTVVIKDLHPDGFYGLLKHLYKGKPNISSIEEAAYTGAAARKYLVPELELACTLYIKAHMKAENVCLVLDCIMSGGGSIYEAINVVLRENPEAVLSSDAFNNCLEQTVHCVLHT</sequence>
<dbReference type="AlphaFoldDB" id="A0AAQ4D4F6"/>
<evidence type="ECO:0000313" key="3">
    <source>
        <dbReference type="Proteomes" id="UP001321473"/>
    </source>
</evidence>
<dbReference type="PANTHER" id="PTHR45774">
    <property type="entry name" value="BTB/POZ DOMAIN-CONTAINING"/>
    <property type="match status" value="1"/>
</dbReference>
<dbReference type="EMBL" id="JARKHS020035307">
    <property type="protein sequence ID" value="KAK8757346.1"/>
    <property type="molecule type" value="Genomic_DNA"/>
</dbReference>
<dbReference type="InterPro" id="IPR000210">
    <property type="entry name" value="BTB/POZ_dom"/>
</dbReference>
<proteinExistence type="predicted"/>
<evidence type="ECO:0000313" key="2">
    <source>
        <dbReference type="EMBL" id="KAK8757346.1"/>
    </source>
</evidence>
<dbReference type="Pfam" id="PF00651">
    <property type="entry name" value="BTB"/>
    <property type="match status" value="1"/>
</dbReference>
<dbReference type="InterPro" id="IPR011333">
    <property type="entry name" value="SKP1/BTB/POZ_sf"/>
</dbReference>
<protein>
    <recommendedName>
        <fullName evidence="1">BTB domain-containing protein</fullName>
    </recommendedName>
</protein>
<reference evidence="2 3" key="1">
    <citation type="journal article" date="2023" name="Arcadia Sci">
        <title>De novo assembly of a long-read Amblyomma americanum tick genome.</title>
        <authorList>
            <person name="Chou S."/>
            <person name="Poskanzer K.E."/>
            <person name="Rollins M."/>
            <person name="Thuy-Boun P.S."/>
        </authorList>
    </citation>
    <scope>NUCLEOTIDE SEQUENCE [LARGE SCALE GENOMIC DNA]</scope>
    <source>
        <strain evidence="2">F_SG_1</strain>
        <tissue evidence="2">Salivary glands</tissue>
    </source>
</reference>
<keyword evidence="3" id="KW-1185">Reference proteome</keyword>
<dbReference type="PANTHER" id="PTHR45774:SF4">
    <property type="entry name" value="AXUNDEAD, ISOFORM F"/>
    <property type="match status" value="1"/>
</dbReference>
<accession>A0AAQ4D4F6</accession>
<dbReference type="GO" id="GO:0022008">
    <property type="term" value="P:neurogenesis"/>
    <property type="evidence" value="ECO:0007669"/>
    <property type="project" value="TreeGrafter"/>
</dbReference>
<dbReference type="SUPFAM" id="SSF54695">
    <property type="entry name" value="POZ domain"/>
    <property type="match status" value="1"/>
</dbReference>
<name>A0AAQ4D4F6_AMBAM</name>
<feature type="domain" description="BTB" evidence="1">
    <location>
        <begin position="4"/>
        <end position="75"/>
    </location>
</feature>
<evidence type="ECO:0000259" key="1">
    <source>
        <dbReference type="Pfam" id="PF00651"/>
    </source>
</evidence>
<comment type="caution">
    <text evidence="2">The sequence shown here is derived from an EMBL/GenBank/DDBJ whole genome shotgun (WGS) entry which is preliminary data.</text>
</comment>
<feature type="non-terminal residue" evidence="2">
    <location>
        <position position="131"/>
    </location>
</feature>
<dbReference type="Gene3D" id="3.30.710.10">
    <property type="entry name" value="Potassium Channel Kv1.1, Chain A"/>
    <property type="match status" value="1"/>
</dbReference>